<reference evidence="2" key="2">
    <citation type="submission" date="2008-12" db="EMBL/GenBank/DDBJ databases">
        <title>Improved gene annotation of the rice (Oryza sativa) genomes.</title>
        <authorList>
            <person name="Wang J."/>
            <person name="Li R."/>
            <person name="Fan W."/>
            <person name="Huang Q."/>
            <person name="Zhang J."/>
            <person name="Zhou Y."/>
            <person name="Hu Y."/>
            <person name="Zi S."/>
            <person name="Li J."/>
            <person name="Ni P."/>
            <person name="Zheng H."/>
            <person name="Zhang Y."/>
            <person name="Zhao M."/>
            <person name="Hao Q."/>
            <person name="McDermott J."/>
            <person name="Samudrala R."/>
            <person name="Kristiansen K."/>
            <person name="Wong G.K.-S."/>
        </authorList>
    </citation>
    <scope>NUCLEOTIDE SEQUENCE</scope>
</reference>
<protein>
    <submittedName>
        <fullName evidence="2">Uncharacterized protein</fullName>
    </submittedName>
</protein>
<accession>B9F8Y0</accession>
<organism evidence="2">
    <name type="scientific">Oryza sativa subsp. japonica</name>
    <name type="common">Rice</name>
    <dbReference type="NCBI Taxonomy" id="39947"/>
    <lineage>
        <taxon>Eukaryota</taxon>
        <taxon>Viridiplantae</taxon>
        <taxon>Streptophyta</taxon>
        <taxon>Embryophyta</taxon>
        <taxon>Tracheophyta</taxon>
        <taxon>Spermatophyta</taxon>
        <taxon>Magnoliopsida</taxon>
        <taxon>Liliopsida</taxon>
        <taxon>Poales</taxon>
        <taxon>Poaceae</taxon>
        <taxon>BOP clade</taxon>
        <taxon>Oryzoideae</taxon>
        <taxon>Oryzeae</taxon>
        <taxon>Oryzinae</taxon>
        <taxon>Oryza</taxon>
        <taxon>Oryza sativa</taxon>
    </lineage>
</organism>
<evidence type="ECO:0000313" key="2">
    <source>
        <dbReference type="EMBL" id="EEE59228.1"/>
    </source>
</evidence>
<name>B9F8Y0_ORYSJ</name>
<dbReference type="EMBL" id="CM000140">
    <property type="protein sequence ID" value="EEE59228.1"/>
    <property type="molecule type" value="Genomic_DNA"/>
</dbReference>
<reference evidence="2" key="1">
    <citation type="journal article" date="2005" name="PLoS Biol.">
        <title>The genomes of Oryza sativa: a history of duplications.</title>
        <authorList>
            <person name="Yu J."/>
            <person name="Wang J."/>
            <person name="Lin W."/>
            <person name="Li S."/>
            <person name="Li H."/>
            <person name="Zhou J."/>
            <person name="Ni P."/>
            <person name="Dong W."/>
            <person name="Hu S."/>
            <person name="Zeng C."/>
            <person name="Zhang J."/>
            <person name="Zhang Y."/>
            <person name="Li R."/>
            <person name="Xu Z."/>
            <person name="Li S."/>
            <person name="Li X."/>
            <person name="Zheng H."/>
            <person name="Cong L."/>
            <person name="Lin L."/>
            <person name="Yin J."/>
            <person name="Geng J."/>
            <person name="Li G."/>
            <person name="Shi J."/>
            <person name="Liu J."/>
            <person name="Lv H."/>
            <person name="Li J."/>
            <person name="Wang J."/>
            <person name="Deng Y."/>
            <person name="Ran L."/>
            <person name="Shi X."/>
            <person name="Wang X."/>
            <person name="Wu Q."/>
            <person name="Li C."/>
            <person name="Ren X."/>
            <person name="Wang J."/>
            <person name="Wang X."/>
            <person name="Li D."/>
            <person name="Liu D."/>
            <person name="Zhang X."/>
            <person name="Ji Z."/>
            <person name="Zhao W."/>
            <person name="Sun Y."/>
            <person name="Zhang Z."/>
            <person name="Bao J."/>
            <person name="Han Y."/>
            <person name="Dong L."/>
            <person name="Ji J."/>
            <person name="Chen P."/>
            <person name="Wu S."/>
            <person name="Liu J."/>
            <person name="Xiao Y."/>
            <person name="Bu D."/>
            <person name="Tan J."/>
            <person name="Yang L."/>
            <person name="Ye C."/>
            <person name="Zhang J."/>
            <person name="Xu J."/>
            <person name="Zhou Y."/>
            <person name="Yu Y."/>
            <person name="Zhang B."/>
            <person name="Zhuang S."/>
            <person name="Wei H."/>
            <person name="Liu B."/>
            <person name="Lei M."/>
            <person name="Yu H."/>
            <person name="Li Y."/>
            <person name="Xu H."/>
            <person name="Wei S."/>
            <person name="He X."/>
            <person name="Fang L."/>
            <person name="Zhang Z."/>
            <person name="Zhang Y."/>
            <person name="Huang X."/>
            <person name="Su Z."/>
            <person name="Tong W."/>
            <person name="Li J."/>
            <person name="Tong Z."/>
            <person name="Li S."/>
            <person name="Ye J."/>
            <person name="Wang L."/>
            <person name="Fang L."/>
            <person name="Lei T."/>
            <person name="Chen C."/>
            <person name="Chen H."/>
            <person name="Xu Z."/>
            <person name="Li H."/>
            <person name="Huang H."/>
            <person name="Zhang F."/>
            <person name="Xu H."/>
            <person name="Li N."/>
            <person name="Zhao C."/>
            <person name="Li S."/>
            <person name="Dong L."/>
            <person name="Huang Y."/>
            <person name="Li L."/>
            <person name="Xi Y."/>
            <person name="Qi Q."/>
            <person name="Li W."/>
            <person name="Zhang B."/>
            <person name="Hu W."/>
            <person name="Zhang Y."/>
            <person name="Tian X."/>
            <person name="Jiao Y."/>
            <person name="Liang X."/>
            <person name="Jin J."/>
            <person name="Gao L."/>
            <person name="Zheng W."/>
            <person name="Hao B."/>
            <person name="Liu S."/>
            <person name="Wang W."/>
            <person name="Yuan L."/>
            <person name="Cao M."/>
            <person name="McDermott J."/>
            <person name="Samudrala R."/>
            <person name="Wang J."/>
            <person name="Wong G.K."/>
            <person name="Yang H."/>
        </authorList>
    </citation>
    <scope>NUCLEOTIDE SEQUENCE [LARGE SCALE GENOMIC DNA]</scope>
</reference>
<feature type="region of interest" description="Disordered" evidence="1">
    <location>
        <begin position="132"/>
        <end position="151"/>
    </location>
</feature>
<feature type="region of interest" description="Disordered" evidence="1">
    <location>
        <begin position="27"/>
        <end position="64"/>
    </location>
</feature>
<dbReference type="AlphaFoldDB" id="B9F8Y0"/>
<gene>
    <name evidence="2" type="ORF">OsJ_11207</name>
</gene>
<sequence length="151" mass="16232">MAFTVQYKGGGEELQEESFSFAHTCPFNKRKDIRREEKRSKQHVDDRSGQHTRIYSGPEKKKNERMIAAASKSVQSKRTEVVRKEVGLVDLVGRVAEQEVPVRGGEDGGNAAAAVVGGGRDLRHPVVRGSAVTATASASKQGAEGVVRSGG</sequence>
<proteinExistence type="predicted"/>
<feature type="compositionally biased region" description="Basic and acidic residues" evidence="1">
    <location>
        <begin position="29"/>
        <end position="49"/>
    </location>
</feature>
<dbReference type="Proteomes" id="UP000007752">
    <property type="component" value="Chromosome 3"/>
</dbReference>
<evidence type="ECO:0000256" key="1">
    <source>
        <dbReference type="SAM" id="MobiDB-lite"/>
    </source>
</evidence>